<evidence type="ECO:0000256" key="2">
    <source>
        <dbReference type="ARBA" id="ARBA00022741"/>
    </source>
</evidence>
<dbReference type="InterPro" id="IPR003593">
    <property type="entry name" value="AAA+_ATPase"/>
</dbReference>
<feature type="transmembrane region" description="Helical" evidence="4">
    <location>
        <begin position="444"/>
        <end position="467"/>
    </location>
</feature>
<protein>
    <submittedName>
        <fullName evidence="6">ABC-type multidrug transport system ATPase subunit</fullName>
    </submittedName>
</protein>
<evidence type="ECO:0000313" key="7">
    <source>
        <dbReference type="Proteomes" id="UP000295717"/>
    </source>
</evidence>
<reference evidence="6 7" key="1">
    <citation type="submission" date="2019-03" db="EMBL/GenBank/DDBJ databases">
        <title>Genomic Encyclopedia of Type Strains, Phase IV (KMG-IV): sequencing the most valuable type-strain genomes for metagenomic binning, comparative biology and taxonomic classification.</title>
        <authorList>
            <person name="Goeker M."/>
        </authorList>
    </citation>
    <scope>NUCLEOTIDE SEQUENCE [LARGE SCALE GENOMIC DNA]</scope>
    <source>
        <strain evidence="6 7">DSM 13587</strain>
    </source>
</reference>
<evidence type="ECO:0000256" key="4">
    <source>
        <dbReference type="SAM" id="Phobius"/>
    </source>
</evidence>
<dbReference type="Pfam" id="PF00005">
    <property type="entry name" value="ABC_tran"/>
    <property type="match status" value="1"/>
</dbReference>
<sequence>MTDTPLVLEGLRIATPSGRVLLNDGHFEMAAGELVLLIGPSGSGKSTLVNALSGLLGRDGARWQLRGTLTLKGQDYDLAHERCDAGGLVFQGNALFDDLSAAQNLAIAIDHAGPPDPGLPARLAALLQDVDPDQSVASLSGGQRQRIAIARTVLSRRPILLFDEPNSGLDPHAAQRLGELIKELCREMKTPALVVVHHFDELVQLADKVLILDPFNRALHQMPPDRARIERTLAEIGEAMDTQEAVARDPARAIPVSAWESRMRSASRSRWFLYYLLEYFWVLTASPLTLLYVLSGAAIVSFVSVWFGFNYDVLGDYMRSFVHDGALMGIGFLLTTLAVPLFCNILIVARNNAIITADIGNRVYSAQFRAMHNLHIPGRLYLSAAITLNMVLGAILMLALATGVSVWFALQTWQILFPDQPLELWRTHFFRMFVRDPAVLWENIGWVLAKTVIGTLLASAVAIHAGFGQKGSVIDINHAIARSIVYGVTITLLVHAGIAVLQL</sequence>
<keyword evidence="4" id="KW-1133">Transmembrane helix</keyword>
<name>A0A4R3MXV3_9GAMM</name>
<dbReference type="GO" id="GO:0016887">
    <property type="term" value="F:ATP hydrolysis activity"/>
    <property type="evidence" value="ECO:0007669"/>
    <property type="project" value="InterPro"/>
</dbReference>
<evidence type="ECO:0000313" key="6">
    <source>
        <dbReference type="EMBL" id="TCT21470.1"/>
    </source>
</evidence>
<dbReference type="Gene3D" id="3.40.50.300">
    <property type="entry name" value="P-loop containing nucleotide triphosphate hydrolases"/>
    <property type="match status" value="1"/>
</dbReference>
<dbReference type="PROSITE" id="PS50893">
    <property type="entry name" value="ABC_TRANSPORTER_2"/>
    <property type="match status" value="1"/>
</dbReference>
<keyword evidence="2" id="KW-0547">Nucleotide-binding</keyword>
<evidence type="ECO:0000259" key="5">
    <source>
        <dbReference type="PROSITE" id="PS50893"/>
    </source>
</evidence>
<keyword evidence="7" id="KW-1185">Reference proteome</keyword>
<keyword evidence="4" id="KW-0812">Transmembrane</keyword>
<dbReference type="RefSeq" id="WP_132977057.1">
    <property type="nucleotide sequence ID" value="NZ_SMAO01000004.1"/>
</dbReference>
<organism evidence="6 7">
    <name type="scientific">Thiobaca trueperi</name>
    <dbReference type="NCBI Taxonomy" id="127458"/>
    <lineage>
        <taxon>Bacteria</taxon>
        <taxon>Pseudomonadati</taxon>
        <taxon>Pseudomonadota</taxon>
        <taxon>Gammaproteobacteria</taxon>
        <taxon>Chromatiales</taxon>
        <taxon>Chromatiaceae</taxon>
        <taxon>Thiobaca</taxon>
    </lineage>
</organism>
<comment type="similarity">
    <text evidence="1">Belongs to the ABC transporter superfamily.</text>
</comment>
<dbReference type="EMBL" id="SMAO01000004">
    <property type="protein sequence ID" value="TCT21470.1"/>
    <property type="molecule type" value="Genomic_DNA"/>
</dbReference>
<comment type="caution">
    <text evidence="6">The sequence shown here is derived from an EMBL/GenBank/DDBJ whole genome shotgun (WGS) entry which is preliminary data.</text>
</comment>
<dbReference type="GO" id="GO:0005524">
    <property type="term" value="F:ATP binding"/>
    <property type="evidence" value="ECO:0007669"/>
    <property type="project" value="UniProtKB-KW"/>
</dbReference>
<feature type="transmembrane region" description="Helical" evidence="4">
    <location>
        <begin position="380"/>
        <end position="410"/>
    </location>
</feature>
<proteinExistence type="inferred from homology"/>
<feature type="domain" description="ABC transporter" evidence="5">
    <location>
        <begin position="6"/>
        <end position="239"/>
    </location>
</feature>
<dbReference type="InterPro" id="IPR017871">
    <property type="entry name" value="ABC_transporter-like_CS"/>
</dbReference>
<dbReference type="GO" id="GO:0043190">
    <property type="term" value="C:ATP-binding cassette (ABC) transporter complex"/>
    <property type="evidence" value="ECO:0007669"/>
    <property type="project" value="InterPro"/>
</dbReference>
<dbReference type="AlphaFoldDB" id="A0A4R3MXV3"/>
<dbReference type="Proteomes" id="UP000295717">
    <property type="component" value="Unassembled WGS sequence"/>
</dbReference>
<dbReference type="InterPro" id="IPR027417">
    <property type="entry name" value="P-loop_NTPase"/>
</dbReference>
<dbReference type="PANTHER" id="PTHR24220:SF689">
    <property type="entry name" value="LIPOPROTEIN-RELEASING SYSTEM ATP-BINDING PROTEIN LOLD"/>
    <property type="match status" value="1"/>
</dbReference>
<dbReference type="SUPFAM" id="SSF52540">
    <property type="entry name" value="P-loop containing nucleoside triphosphate hydrolases"/>
    <property type="match status" value="1"/>
</dbReference>
<dbReference type="Pfam" id="PF02405">
    <property type="entry name" value="MlaE"/>
    <property type="match status" value="1"/>
</dbReference>
<dbReference type="InterPro" id="IPR030802">
    <property type="entry name" value="Permease_MalE"/>
</dbReference>
<keyword evidence="4" id="KW-0472">Membrane</keyword>
<dbReference type="InterPro" id="IPR015854">
    <property type="entry name" value="ABC_transpr_LolD-like"/>
</dbReference>
<evidence type="ECO:0000256" key="1">
    <source>
        <dbReference type="ARBA" id="ARBA00005417"/>
    </source>
</evidence>
<dbReference type="PANTHER" id="PTHR24220">
    <property type="entry name" value="IMPORT ATP-BINDING PROTEIN"/>
    <property type="match status" value="1"/>
</dbReference>
<feature type="transmembrane region" description="Helical" evidence="4">
    <location>
        <begin position="479"/>
        <end position="501"/>
    </location>
</feature>
<accession>A0A4R3MXV3</accession>
<dbReference type="GO" id="GO:0022857">
    <property type="term" value="F:transmembrane transporter activity"/>
    <property type="evidence" value="ECO:0007669"/>
    <property type="project" value="TreeGrafter"/>
</dbReference>
<dbReference type="PROSITE" id="PS00211">
    <property type="entry name" value="ABC_TRANSPORTER_1"/>
    <property type="match status" value="1"/>
</dbReference>
<dbReference type="InterPro" id="IPR003439">
    <property type="entry name" value="ABC_transporter-like_ATP-bd"/>
</dbReference>
<feature type="transmembrane region" description="Helical" evidence="4">
    <location>
        <begin position="272"/>
        <end position="305"/>
    </location>
</feature>
<evidence type="ECO:0000256" key="3">
    <source>
        <dbReference type="ARBA" id="ARBA00022840"/>
    </source>
</evidence>
<feature type="transmembrane region" description="Helical" evidence="4">
    <location>
        <begin position="325"/>
        <end position="349"/>
    </location>
</feature>
<gene>
    <name evidence="6" type="ORF">EDC35_104328</name>
</gene>
<dbReference type="OrthoDB" id="9784450at2"/>
<keyword evidence="3" id="KW-0067">ATP-binding</keyword>
<dbReference type="SMART" id="SM00382">
    <property type="entry name" value="AAA"/>
    <property type="match status" value="1"/>
</dbReference>